<dbReference type="AlphaFoldDB" id="A0A9W8DP97"/>
<evidence type="ECO:0000313" key="3">
    <source>
        <dbReference type="Proteomes" id="UP001150538"/>
    </source>
</evidence>
<evidence type="ECO:0000313" key="2">
    <source>
        <dbReference type="EMBL" id="KAJ1912526.1"/>
    </source>
</evidence>
<evidence type="ECO:0000256" key="1">
    <source>
        <dbReference type="SAM" id="MobiDB-lite"/>
    </source>
</evidence>
<gene>
    <name evidence="2" type="ORF">H4219_005566</name>
</gene>
<proteinExistence type="predicted"/>
<feature type="region of interest" description="Disordered" evidence="1">
    <location>
        <begin position="69"/>
        <end position="97"/>
    </location>
</feature>
<protein>
    <submittedName>
        <fullName evidence="2">Uncharacterized protein</fullName>
    </submittedName>
</protein>
<reference evidence="2" key="1">
    <citation type="submission" date="2022-07" db="EMBL/GenBank/DDBJ databases">
        <title>Phylogenomic reconstructions and comparative analyses of Kickxellomycotina fungi.</title>
        <authorList>
            <person name="Reynolds N.K."/>
            <person name="Stajich J.E."/>
            <person name="Barry K."/>
            <person name="Grigoriev I.V."/>
            <person name="Crous P."/>
            <person name="Smith M.E."/>
        </authorList>
    </citation>
    <scope>NUCLEOTIDE SEQUENCE</scope>
    <source>
        <strain evidence="2">NBRC 100468</strain>
    </source>
</reference>
<keyword evidence="3" id="KW-1185">Reference proteome</keyword>
<name>A0A9W8DP97_9FUNG</name>
<organism evidence="2 3">
    <name type="scientific">Mycoemilia scoparia</name>
    <dbReference type="NCBI Taxonomy" id="417184"/>
    <lineage>
        <taxon>Eukaryota</taxon>
        <taxon>Fungi</taxon>
        <taxon>Fungi incertae sedis</taxon>
        <taxon>Zoopagomycota</taxon>
        <taxon>Kickxellomycotina</taxon>
        <taxon>Kickxellomycetes</taxon>
        <taxon>Kickxellales</taxon>
        <taxon>Kickxellaceae</taxon>
        <taxon>Mycoemilia</taxon>
    </lineage>
</organism>
<accession>A0A9W8DP97</accession>
<sequence>MKHVDIITYQSILEEAFFSILQYTENVYKPQAFQPIPDSSSTSFHFHFILSMQRRASQIINRLRPFRRKVDQGSGGTPQIALSKKKTEEIEGNSPNLSDLPDLPGLSKIFRDKLKNYAGFESHKLQNVLEMALFYAQIIKVEADEKNLEHYGHKITLKNLVLYFLSKAFKHVKNIEQTIISNDEEPYEMASALVCMNSCAELIICGQSGCNENLPLVKVQRLPDLNSDESSTHTKPETMSDDFNNTVLYLLKSLNGRLDSATTKFKIPTQLTTTISLDGVIMDIDSVVGRYNKLASIKSTDVVKITTEREDIGLGFTIEIHDVKILEKKSGDEPKLFSLDPIPDDQEEGQ</sequence>
<dbReference type="Proteomes" id="UP001150538">
    <property type="component" value="Unassembled WGS sequence"/>
</dbReference>
<dbReference type="EMBL" id="JANBPU010000337">
    <property type="protein sequence ID" value="KAJ1912526.1"/>
    <property type="molecule type" value="Genomic_DNA"/>
</dbReference>
<comment type="caution">
    <text evidence="2">The sequence shown here is derived from an EMBL/GenBank/DDBJ whole genome shotgun (WGS) entry which is preliminary data.</text>
</comment>